<dbReference type="PANTHER" id="PTHR30386:SF17">
    <property type="entry name" value="ALKALINE PROTEASE SECRETION PROTEIN APRE"/>
    <property type="match status" value="1"/>
</dbReference>
<evidence type="ECO:0000256" key="3">
    <source>
        <dbReference type="ARBA" id="ARBA00022448"/>
    </source>
</evidence>
<keyword evidence="7 9" id="KW-1133">Transmembrane helix</keyword>
<dbReference type="NCBIfam" id="TIGR01843">
    <property type="entry name" value="type_I_hlyD"/>
    <property type="match status" value="1"/>
</dbReference>
<keyword evidence="13" id="KW-1185">Reference proteome</keyword>
<evidence type="ECO:0000256" key="9">
    <source>
        <dbReference type="RuleBase" id="RU365093"/>
    </source>
</evidence>
<evidence type="ECO:0000256" key="7">
    <source>
        <dbReference type="ARBA" id="ARBA00022989"/>
    </source>
</evidence>
<evidence type="ECO:0000256" key="6">
    <source>
        <dbReference type="ARBA" id="ARBA00022692"/>
    </source>
</evidence>
<evidence type="ECO:0000259" key="10">
    <source>
        <dbReference type="Pfam" id="PF25994"/>
    </source>
</evidence>
<evidence type="ECO:0000256" key="4">
    <source>
        <dbReference type="ARBA" id="ARBA00022475"/>
    </source>
</evidence>
<proteinExistence type="inferred from homology"/>
<reference evidence="12 13" key="1">
    <citation type="submission" date="2023-09" db="EMBL/GenBank/DDBJ databases">
        <title>Whole genome shotgun sequencing (WGS) of Bosea sp. ZW T0_25, isolated from stored onions (Allium cepa).</title>
        <authorList>
            <person name="Stoll D.A."/>
            <person name="Huch M."/>
        </authorList>
    </citation>
    <scope>NUCLEOTIDE SEQUENCE [LARGE SCALE GENOMIC DNA]</scope>
    <source>
        <strain evidence="12 13">ZW T0_25</strain>
    </source>
</reference>
<keyword evidence="4 9" id="KW-1003">Cell membrane</keyword>
<feature type="transmembrane region" description="Helical" evidence="9">
    <location>
        <begin position="48"/>
        <end position="67"/>
    </location>
</feature>
<comment type="caution">
    <text evidence="12">The sequence shown here is derived from an EMBL/GenBank/DDBJ whole genome shotgun (WGS) entry which is preliminary data.</text>
</comment>
<dbReference type="Gene3D" id="2.40.30.170">
    <property type="match status" value="1"/>
</dbReference>
<dbReference type="Pfam" id="PF26002">
    <property type="entry name" value="Beta-barrel_AprE"/>
    <property type="match status" value="1"/>
</dbReference>
<sequence length="468" mass="51496">MASGVDLGPRARWLPSVVQDDLPVMVPRTVKGQVEAVPERPRTETGPLVLWGAALIVLLFGIFGIWAGTVPLASAVIAPGVVKVLSQRRSVQHLEGGIVKALFVREGEQVERDQLLARLDTTQIEANLGVLETKLFADLAMEARLEAEQAGAAAVSFPDELKADPIPPDAQASVATQLAEFAARRDSLQGERHLIDQQILQLEDGIRGLQSSSSGLERQLAFLREEIKDSDFLLAKGLARKPKVLALKRAEADAEAQITTNASSVAQSRGKIAELENKRRQLVLTWIEDIAKQRHAARERIADTRHRITAARDILHRSEVRAPERGIVVGLNMRSLNAILPPRETLLDIVPTQDRLIVEGEVKPTDRNEVRVGQPARVQILAFSTRRSPMFSGAVTMVTADALIEPRSGKALYKAEVDLQQTPELSAYVSALQPGMPVEIFIQTGQRTFADYLLQPLMLRVRRAFKEN</sequence>
<dbReference type="InterPro" id="IPR050739">
    <property type="entry name" value="MFP"/>
</dbReference>
<evidence type="ECO:0000256" key="5">
    <source>
        <dbReference type="ARBA" id="ARBA00022519"/>
    </source>
</evidence>
<keyword evidence="5 9" id="KW-0997">Cell inner membrane</keyword>
<feature type="domain" description="AprE-like long alpha-helical hairpin" evidence="10">
    <location>
        <begin position="125"/>
        <end position="313"/>
    </location>
</feature>
<comment type="similarity">
    <text evidence="2 9">Belongs to the membrane fusion protein (MFP) (TC 8.A.1) family.</text>
</comment>
<evidence type="ECO:0000313" key="13">
    <source>
        <dbReference type="Proteomes" id="UP001254257"/>
    </source>
</evidence>
<evidence type="ECO:0000259" key="11">
    <source>
        <dbReference type="Pfam" id="PF26002"/>
    </source>
</evidence>
<dbReference type="EMBL" id="JAWDID010000039">
    <property type="protein sequence ID" value="MDU0342376.1"/>
    <property type="molecule type" value="Genomic_DNA"/>
</dbReference>
<keyword evidence="6 9" id="KW-0812">Transmembrane</keyword>
<name>A0ABU3SC56_9HYPH</name>
<dbReference type="Proteomes" id="UP001254257">
    <property type="component" value="Unassembled WGS sequence"/>
</dbReference>
<gene>
    <name evidence="12" type="ORF">RKE40_20955</name>
</gene>
<dbReference type="InterPro" id="IPR058982">
    <property type="entry name" value="Beta-barrel_AprE"/>
</dbReference>
<dbReference type="Pfam" id="PF25994">
    <property type="entry name" value="HH_AprE"/>
    <property type="match status" value="1"/>
</dbReference>
<dbReference type="Gene3D" id="2.40.50.100">
    <property type="match status" value="1"/>
</dbReference>
<evidence type="ECO:0000256" key="1">
    <source>
        <dbReference type="ARBA" id="ARBA00004377"/>
    </source>
</evidence>
<comment type="subcellular location">
    <subcellularLocation>
        <location evidence="1 9">Cell inner membrane</location>
        <topology evidence="1 9">Single-pass membrane protein</topology>
    </subcellularLocation>
</comment>
<accession>A0ABU3SC56</accession>
<evidence type="ECO:0000256" key="2">
    <source>
        <dbReference type="ARBA" id="ARBA00009477"/>
    </source>
</evidence>
<keyword evidence="8 9" id="KW-0472">Membrane</keyword>
<dbReference type="InterPro" id="IPR010129">
    <property type="entry name" value="T1SS_HlyD"/>
</dbReference>
<protein>
    <recommendedName>
        <fullName evidence="9">Membrane fusion protein (MFP) family protein</fullName>
    </recommendedName>
</protein>
<dbReference type="InterPro" id="IPR058781">
    <property type="entry name" value="HH_AprE-like"/>
</dbReference>
<dbReference type="PRINTS" id="PR01490">
    <property type="entry name" value="RTXTOXIND"/>
</dbReference>
<dbReference type="RefSeq" id="WP_316020155.1">
    <property type="nucleotide sequence ID" value="NZ_JAWDID010000039.1"/>
</dbReference>
<organism evidence="12 13">
    <name type="scientific">Bosea rubneri</name>
    <dbReference type="NCBI Taxonomy" id="3075434"/>
    <lineage>
        <taxon>Bacteria</taxon>
        <taxon>Pseudomonadati</taxon>
        <taxon>Pseudomonadota</taxon>
        <taxon>Alphaproteobacteria</taxon>
        <taxon>Hyphomicrobiales</taxon>
        <taxon>Boseaceae</taxon>
        <taxon>Bosea</taxon>
    </lineage>
</organism>
<feature type="domain" description="AprE-like beta-barrel" evidence="11">
    <location>
        <begin position="356"/>
        <end position="445"/>
    </location>
</feature>
<evidence type="ECO:0000313" key="12">
    <source>
        <dbReference type="EMBL" id="MDU0342376.1"/>
    </source>
</evidence>
<evidence type="ECO:0000256" key="8">
    <source>
        <dbReference type="ARBA" id="ARBA00023136"/>
    </source>
</evidence>
<dbReference type="PANTHER" id="PTHR30386">
    <property type="entry name" value="MEMBRANE FUSION SUBUNIT OF EMRAB-TOLC MULTIDRUG EFFLUX PUMP"/>
    <property type="match status" value="1"/>
</dbReference>
<keyword evidence="3 9" id="KW-0813">Transport</keyword>